<dbReference type="PaxDb" id="121845-A0A3Q0JAI3"/>
<feature type="transmembrane region" description="Helical" evidence="1">
    <location>
        <begin position="98"/>
        <end position="118"/>
    </location>
</feature>
<feature type="transmembrane region" description="Helical" evidence="1">
    <location>
        <begin position="130"/>
        <end position="154"/>
    </location>
</feature>
<protein>
    <submittedName>
        <fullName evidence="3">Uncharacterized protein LOC113469901</fullName>
    </submittedName>
</protein>
<evidence type="ECO:0000256" key="1">
    <source>
        <dbReference type="SAM" id="Phobius"/>
    </source>
</evidence>
<sequence>MVHSSKAQKSIKILRDLGRGNHLKDGCRKLQCVLFINYPCVGMSDCAAWILTASHSILSIILLVTSMSRTKACIDCFNKARELLAWNPNDDSDFHWTALNFIFFLAILLARCLCAVLARSSASIHTRGAFYLYILCLIYPIAVECVVCSLCYVIQVALERINQRLTFIHQLQFKGR</sequence>
<evidence type="ECO:0000313" key="3">
    <source>
        <dbReference type="RefSeq" id="XP_026683720.1"/>
    </source>
</evidence>
<reference evidence="3" key="1">
    <citation type="submission" date="2025-08" db="UniProtKB">
        <authorList>
            <consortium name="RefSeq"/>
        </authorList>
    </citation>
    <scope>IDENTIFICATION</scope>
</reference>
<dbReference type="GeneID" id="113469901"/>
<organism evidence="2 3">
    <name type="scientific">Diaphorina citri</name>
    <name type="common">Asian citrus psyllid</name>
    <dbReference type="NCBI Taxonomy" id="121845"/>
    <lineage>
        <taxon>Eukaryota</taxon>
        <taxon>Metazoa</taxon>
        <taxon>Ecdysozoa</taxon>
        <taxon>Arthropoda</taxon>
        <taxon>Hexapoda</taxon>
        <taxon>Insecta</taxon>
        <taxon>Pterygota</taxon>
        <taxon>Neoptera</taxon>
        <taxon>Paraneoptera</taxon>
        <taxon>Hemiptera</taxon>
        <taxon>Sternorrhyncha</taxon>
        <taxon>Psylloidea</taxon>
        <taxon>Psyllidae</taxon>
        <taxon>Diaphorininae</taxon>
        <taxon>Diaphorina</taxon>
    </lineage>
</organism>
<gene>
    <name evidence="3" type="primary">LOC113469901</name>
</gene>
<evidence type="ECO:0000313" key="2">
    <source>
        <dbReference type="Proteomes" id="UP000079169"/>
    </source>
</evidence>
<keyword evidence="1" id="KW-0472">Membrane</keyword>
<feature type="transmembrane region" description="Helical" evidence="1">
    <location>
        <begin position="47"/>
        <end position="65"/>
    </location>
</feature>
<name>A0A3Q0JAI3_DIACI</name>
<keyword evidence="1" id="KW-0812">Transmembrane</keyword>
<dbReference type="RefSeq" id="XP_026683720.1">
    <property type="nucleotide sequence ID" value="XM_026827919.1"/>
</dbReference>
<accession>A0A3Q0JAI3</accession>
<keyword evidence="1" id="KW-1133">Transmembrane helix</keyword>
<keyword evidence="2" id="KW-1185">Reference proteome</keyword>
<dbReference type="Proteomes" id="UP000079169">
    <property type="component" value="Unplaced"/>
</dbReference>
<proteinExistence type="predicted"/>
<dbReference type="AlphaFoldDB" id="A0A3Q0JAI3"/>
<dbReference type="KEGG" id="dci:113469901"/>